<reference evidence="3 6" key="2">
    <citation type="submission" date="2019-07" db="EMBL/GenBank/DDBJ databases">
        <title>Whole genome shotgun sequence of Myxococcus fulvus NBRC 100333.</title>
        <authorList>
            <person name="Hosoyama A."/>
            <person name="Uohara A."/>
            <person name="Ohji S."/>
            <person name="Ichikawa N."/>
        </authorList>
    </citation>
    <scope>NUCLEOTIDE SEQUENCE [LARGE SCALE GENOMIC DNA]</scope>
    <source>
        <strain evidence="3 6">NBRC 100333</strain>
    </source>
</reference>
<dbReference type="PANTHER" id="PTHR34219">
    <property type="entry name" value="IRON-REGULATED INNER MEMBRANE PROTEIN-RELATED"/>
    <property type="match status" value="1"/>
</dbReference>
<feature type="transmembrane region" description="Helical" evidence="2">
    <location>
        <begin position="12"/>
        <end position="36"/>
    </location>
</feature>
<feature type="transmembrane region" description="Helical" evidence="2">
    <location>
        <begin position="439"/>
        <end position="457"/>
    </location>
</feature>
<dbReference type="EMBL" id="FOIB01000013">
    <property type="protein sequence ID" value="SEU39048.1"/>
    <property type="molecule type" value="Genomic_DNA"/>
</dbReference>
<sequence length="551" mass="59086">MRSALIKVYKVVHTWAGIVAGLGLFICFYAGAFTVFKDTLARWATPPGERASSQPRSSAELHALVTTTLAQHPEVAEEFTLTLEAAPAQAPSPMSWHRNEGGEDHDTLGERQFHATLQANGAAVVTEGHPSKVGEFIDVLHRVVGLPFDTEVGRVLTGVISLLYALALLSGLVIVLPSLVKDFFALRLGKGLKRWWMDAHNVVGIASLPFHLLIAITAAVFGLHDVIYDVQDKLIHGGTLRAGFRPAAGDVRSAPDPTTMLPPAELLARARAAAPALEPHSLQYVKVATPRALVRVWGHDPAALSPRALGGFVALDPYSGKVTSTDFLPGQMSAPVTLISSFFALHFGTFGGPPVKWIYFLLALSGAWLFYSGNVLWVETRRKKARAAGELPVQRRDVRWMAAITVGICLGCVSGISFTLVLAKWLGSHVADVRVFHQYGYYAVFFASIGYALARGAARASIDLLWGAALCTLAIPLTTVVGWLVPGLGPWATLDGLGVDLTALLGAFCFAWMARATSRRAHTGPQDSVWSLGAPAASPSQEPSVPKEWAT</sequence>
<evidence type="ECO:0000313" key="6">
    <source>
        <dbReference type="Proteomes" id="UP000321514"/>
    </source>
</evidence>
<feature type="transmembrane region" description="Helical" evidence="2">
    <location>
        <begin position="155"/>
        <end position="180"/>
    </location>
</feature>
<feature type="transmembrane region" description="Helical" evidence="2">
    <location>
        <begin position="357"/>
        <end position="377"/>
    </location>
</feature>
<accession>A0A511TCU9</accession>
<dbReference type="EMBL" id="BJXR01000052">
    <property type="protein sequence ID" value="GEN11994.1"/>
    <property type="molecule type" value="Genomic_DNA"/>
</dbReference>
<evidence type="ECO:0000256" key="1">
    <source>
        <dbReference type="SAM" id="MobiDB-lite"/>
    </source>
</evidence>
<evidence type="ECO:0000313" key="4">
    <source>
        <dbReference type="EMBL" id="SEU39048.1"/>
    </source>
</evidence>
<reference evidence="4 5" key="1">
    <citation type="submission" date="2016-10" db="EMBL/GenBank/DDBJ databases">
        <authorList>
            <person name="Varghese N."/>
            <person name="Submissions S."/>
        </authorList>
    </citation>
    <scope>NUCLEOTIDE SEQUENCE [LARGE SCALE GENOMIC DNA]</scope>
    <source>
        <strain evidence="4 5">DSM 16525</strain>
    </source>
</reference>
<gene>
    <name evidence="3" type="ORF">MFU01_70310</name>
    <name evidence="4" type="ORF">SAMN05443572_113286</name>
</gene>
<name>A0A511TCU9_MYXFU</name>
<keyword evidence="2" id="KW-1133">Transmembrane helix</keyword>
<evidence type="ECO:0000313" key="5">
    <source>
        <dbReference type="Proteomes" id="UP000183760"/>
    </source>
</evidence>
<dbReference type="Proteomes" id="UP000321514">
    <property type="component" value="Unassembled WGS sequence"/>
</dbReference>
<dbReference type="InterPro" id="IPR005625">
    <property type="entry name" value="PepSY-ass_TM"/>
</dbReference>
<proteinExistence type="predicted"/>
<dbReference type="RefSeq" id="WP_074958511.1">
    <property type="nucleotide sequence ID" value="NZ_BJXR01000052.1"/>
</dbReference>
<feature type="transmembrane region" description="Helical" evidence="2">
    <location>
        <begin position="398"/>
        <end position="427"/>
    </location>
</feature>
<dbReference type="PANTHER" id="PTHR34219:SF9">
    <property type="entry name" value="IRON-REGULATED INNER MEMBRANE PROTEIN"/>
    <property type="match status" value="1"/>
</dbReference>
<keyword evidence="5" id="KW-1185">Reference proteome</keyword>
<feature type="transmembrane region" description="Helical" evidence="2">
    <location>
        <begin position="201"/>
        <end position="223"/>
    </location>
</feature>
<comment type="caution">
    <text evidence="3">The sequence shown here is derived from an EMBL/GenBank/DDBJ whole genome shotgun (WGS) entry which is preliminary data.</text>
</comment>
<organism evidence="3 6">
    <name type="scientific">Myxococcus fulvus</name>
    <dbReference type="NCBI Taxonomy" id="33"/>
    <lineage>
        <taxon>Bacteria</taxon>
        <taxon>Pseudomonadati</taxon>
        <taxon>Myxococcota</taxon>
        <taxon>Myxococcia</taxon>
        <taxon>Myxococcales</taxon>
        <taxon>Cystobacterineae</taxon>
        <taxon>Myxococcaceae</taxon>
        <taxon>Myxococcus</taxon>
    </lineage>
</organism>
<dbReference type="Pfam" id="PF03929">
    <property type="entry name" value="PepSY_TM"/>
    <property type="match status" value="1"/>
</dbReference>
<feature type="transmembrane region" description="Helical" evidence="2">
    <location>
        <begin position="464"/>
        <end position="485"/>
    </location>
</feature>
<evidence type="ECO:0000313" key="3">
    <source>
        <dbReference type="EMBL" id="GEN11994.1"/>
    </source>
</evidence>
<protein>
    <submittedName>
        <fullName evidence="3">Peptidase</fullName>
    </submittedName>
    <submittedName>
        <fullName evidence="4">Uncharacterized iron-regulated membrane protein</fullName>
    </submittedName>
</protein>
<keyword evidence="2" id="KW-0812">Transmembrane</keyword>
<evidence type="ECO:0000256" key="2">
    <source>
        <dbReference type="SAM" id="Phobius"/>
    </source>
</evidence>
<keyword evidence="2" id="KW-0472">Membrane</keyword>
<dbReference type="STRING" id="1334629.MFUL124B02_11185"/>
<feature type="region of interest" description="Disordered" evidence="1">
    <location>
        <begin position="532"/>
        <end position="551"/>
    </location>
</feature>
<dbReference type="Proteomes" id="UP000183760">
    <property type="component" value="Unassembled WGS sequence"/>
</dbReference>
<dbReference type="OrthoDB" id="9776609at2"/>
<dbReference type="AlphaFoldDB" id="A0A511TCU9"/>
<feature type="transmembrane region" description="Helical" evidence="2">
    <location>
        <begin position="497"/>
        <end position="514"/>
    </location>
</feature>